<name>A0A163JST6_9BACI</name>
<feature type="domain" description="DUF402" evidence="1">
    <location>
        <begin position="61"/>
        <end position="161"/>
    </location>
</feature>
<evidence type="ECO:0000313" key="2">
    <source>
        <dbReference type="EMBL" id="KZE45681.1"/>
    </source>
</evidence>
<accession>A0A163JST6</accession>
<dbReference type="InterPro" id="IPR035930">
    <property type="entry name" value="FomD-like_sf"/>
</dbReference>
<proteinExistence type="predicted"/>
<evidence type="ECO:0000313" key="3">
    <source>
        <dbReference type="Proteomes" id="UP000076510"/>
    </source>
</evidence>
<comment type="caution">
    <text evidence="2">The sequence shown here is derived from an EMBL/GenBank/DDBJ whole genome shotgun (WGS) entry which is preliminary data.</text>
</comment>
<dbReference type="SUPFAM" id="SSF159234">
    <property type="entry name" value="FomD-like"/>
    <property type="match status" value="1"/>
</dbReference>
<dbReference type="EMBL" id="LQQY01000034">
    <property type="protein sequence ID" value="KZE45681.1"/>
    <property type="molecule type" value="Genomic_DNA"/>
</dbReference>
<protein>
    <recommendedName>
        <fullName evidence="1">DUF402 domain-containing protein</fullName>
    </recommendedName>
</protein>
<dbReference type="Proteomes" id="UP000076510">
    <property type="component" value="Unassembled WGS sequence"/>
</dbReference>
<dbReference type="RefSeq" id="WP_048014729.1">
    <property type="nucleotide sequence ID" value="NZ_CAXQIX010000042.1"/>
</dbReference>
<dbReference type="AlphaFoldDB" id="A0A163JST6"/>
<dbReference type="PANTHER" id="PTHR41271:SF1">
    <property type="entry name" value="DUF402 DOMAIN-CONTAINING PROTEIN"/>
    <property type="match status" value="1"/>
</dbReference>
<dbReference type="InterPro" id="IPR007295">
    <property type="entry name" value="DUF402"/>
</dbReference>
<dbReference type="PANTHER" id="PTHR41271">
    <property type="entry name" value="DUF402 DOMAIN-CONTAINING PROTEIN"/>
    <property type="match status" value="1"/>
</dbReference>
<sequence length="181" mass="21016">MKRKFADRRGWERILDKRYAAADTVREGFEGRVALIEFLNVREPLWKDYGDLPICLVDKGYQWLQHFPDHGSYALTTMFDDRGEVIQWYIDICDGVGEDGGVPWLDDLYLDLVVLPSGETKILDAEELDEALKTGAIDRKTHSRAWEELKRISQAVKRGEFCLLEKAREDRAMLSSRLRHV</sequence>
<dbReference type="PATRIC" id="fig|189381.11.peg.3443"/>
<gene>
    <name evidence="2" type="ORF">AV649_05775</name>
</gene>
<dbReference type="Pfam" id="PF04167">
    <property type="entry name" value="DUF402"/>
    <property type="match status" value="1"/>
</dbReference>
<dbReference type="Gene3D" id="2.40.380.10">
    <property type="entry name" value="FomD-like"/>
    <property type="match status" value="1"/>
</dbReference>
<evidence type="ECO:0000259" key="1">
    <source>
        <dbReference type="Pfam" id="PF04167"/>
    </source>
</evidence>
<organism evidence="2 3">
    <name type="scientific">Rossellomorea marisflavi</name>
    <dbReference type="NCBI Taxonomy" id="189381"/>
    <lineage>
        <taxon>Bacteria</taxon>
        <taxon>Bacillati</taxon>
        <taxon>Bacillota</taxon>
        <taxon>Bacilli</taxon>
        <taxon>Bacillales</taxon>
        <taxon>Bacillaceae</taxon>
        <taxon>Rossellomorea</taxon>
    </lineage>
</organism>
<reference evidence="3" key="1">
    <citation type="submission" date="2016-01" db="EMBL/GenBank/DDBJ databases">
        <title>Whole genome sequencing of Bhargavaea cecembensis T14.</title>
        <authorList>
            <person name="Hong K.W."/>
        </authorList>
    </citation>
    <scope>NUCLEOTIDE SEQUENCE [LARGE SCALE GENOMIC DNA]</scope>
    <source>
        <strain evidence="3">M19</strain>
    </source>
</reference>